<sequence>MTNNPAEHGGDYAAAPMNALRIITFVTCLLVSLAITFWPMFLYRNGEAPATGPTSLLLLGLCAGVVFGSGILQNVPRNWQLGCALVAWASLLVIGWLAWPG</sequence>
<protein>
    <submittedName>
        <fullName evidence="2">Uncharacterized protein</fullName>
    </submittedName>
</protein>
<keyword evidence="1" id="KW-1133">Transmembrane helix</keyword>
<evidence type="ECO:0000256" key="1">
    <source>
        <dbReference type="SAM" id="Phobius"/>
    </source>
</evidence>
<dbReference type="EMBL" id="CP137555">
    <property type="protein sequence ID" value="WOX05114.1"/>
    <property type="molecule type" value="Genomic_DNA"/>
</dbReference>
<feature type="transmembrane region" description="Helical" evidence="1">
    <location>
        <begin position="20"/>
        <end position="43"/>
    </location>
</feature>
<keyword evidence="3" id="KW-1185">Reference proteome</keyword>
<gene>
    <name evidence="2" type="ORF">R5R33_15415</name>
</gene>
<feature type="transmembrane region" description="Helical" evidence="1">
    <location>
        <begin position="55"/>
        <end position="73"/>
    </location>
</feature>
<dbReference type="AlphaFoldDB" id="A0AAU0MZ56"/>
<reference evidence="2 3" key="1">
    <citation type="submission" date="2023-10" db="EMBL/GenBank/DDBJ databases">
        <title>Description of Microbulbifer bruguierae sp. nov., isolated from the sediments of mangrove plant Bruguiera sexangula and comparative genomic analyses of the genus Microbulbifer.</title>
        <authorList>
            <person name="Long M."/>
        </authorList>
    </citation>
    <scope>NUCLEOTIDE SEQUENCE [LARGE SCALE GENOMIC DNA]</scope>
    <source>
        <strain evidence="2 3">SPO729</strain>
    </source>
</reference>
<dbReference type="RefSeq" id="WP_318953588.1">
    <property type="nucleotide sequence ID" value="NZ_CP137555.1"/>
</dbReference>
<proteinExistence type="predicted"/>
<evidence type="ECO:0000313" key="3">
    <source>
        <dbReference type="Proteomes" id="UP001302477"/>
    </source>
</evidence>
<accession>A0AAU0MZ56</accession>
<keyword evidence="1" id="KW-0472">Membrane</keyword>
<dbReference type="KEGG" id="mpaf:R5R33_15415"/>
<evidence type="ECO:0000313" key="2">
    <source>
        <dbReference type="EMBL" id="WOX05114.1"/>
    </source>
</evidence>
<organism evidence="2 3">
    <name type="scientific">Microbulbifer pacificus</name>
    <dbReference type="NCBI Taxonomy" id="407164"/>
    <lineage>
        <taxon>Bacteria</taxon>
        <taxon>Pseudomonadati</taxon>
        <taxon>Pseudomonadota</taxon>
        <taxon>Gammaproteobacteria</taxon>
        <taxon>Cellvibrionales</taxon>
        <taxon>Microbulbiferaceae</taxon>
        <taxon>Microbulbifer</taxon>
    </lineage>
</organism>
<name>A0AAU0MZ56_9GAMM</name>
<dbReference type="Proteomes" id="UP001302477">
    <property type="component" value="Chromosome"/>
</dbReference>
<keyword evidence="1" id="KW-0812">Transmembrane</keyword>
<feature type="transmembrane region" description="Helical" evidence="1">
    <location>
        <begin position="79"/>
        <end position="99"/>
    </location>
</feature>